<proteinExistence type="predicted"/>
<keyword evidence="1" id="KW-1133">Transmembrane helix</keyword>
<feature type="transmembrane region" description="Helical" evidence="1">
    <location>
        <begin position="44"/>
        <end position="63"/>
    </location>
</feature>
<dbReference type="InterPro" id="IPR036890">
    <property type="entry name" value="HATPase_C_sf"/>
</dbReference>
<dbReference type="EMBL" id="JAGGMR010000001">
    <property type="protein sequence ID" value="MBP2191356.1"/>
    <property type="molecule type" value="Genomic_DNA"/>
</dbReference>
<organism evidence="2 3">
    <name type="scientific">Nocardia goodfellowii</name>
    <dbReference type="NCBI Taxonomy" id="882446"/>
    <lineage>
        <taxon>Bacteria</taxon>
        <taxon>Bacillati</taxon>
        <taxon>Actinomycetota</taxon>
        <taxon>Actinomycetes</taxon>
        <taxon>Mycobacteriales</taxon>
        <taxon>Nocardiaceae</taxon>
        <taxon>Nocardia</taxon>
    </lineage>
</organism>
<protein>
    <submittedName>
        <fullName evidence="2">Cell division protein FtsB</fullName>
    </submittedName>
</protein>
<keyword evidence="2" id="KW-0132">Cell division</keyword>
<keyword evidence="1" id="KW-0812">Transmembrane</keyword>
<dbReference type="Gene3D" id="3.30.565.10">
    <property type="entry name" value="Histidine kinase-like ATPase, C-terminal domain"/>
    <property type="match status" value="1"/>
</dbReference>
<keyword evidence="2" id="KW-0131">Cell cycle</keyword>
<evidence type="ECO:0000256" key="1">
    <source>
        <dbReference type="SAM" id="Phobius"/>
    </source>
</evidence>
<feature type="transmembrane region" description="Helical" evidence="1">
    <location>
        <begin position="455"/>
        <end position="476"/>
    </location>
</feature>
<reference evidence="2 3" key="1">
    <citation type="submission" date="2021-03" db="EMBL/GenBank/DDBJ databases">
        <title>Sequencing the genomes of 1000 actinobacteria strains.</title>
        <authorList>
            <person name="Klenk H.-P."/>
        </authorList>
    </citation>
    <scope>NUCLEOTIDE SEQUENCE [LARGE SCALE GENOMIC DNA]</scope>
    <source>
        <strain evidence="2 3">DSM 45516</strain>
    </source>
</reference>
<evidence type="ECO:0000313" key="3">
    <source>
        <dbReference type="Proteomes" id="UP001519325"/>
    </source>
</evidence>
<accession>A0ABS4QI37</accession>
<evidence type="ECO:0000313" key="2">
    <source>
        <dbReference type="EMBL" id="MBP2191356.1"/>
    </source>
</evidence>
<keyword evidence="3" id="KW-1185">Reference proteome</keyword>
<sequence>MRQQPNLTYTGVLGKAMTLAITVRHAGCLLVAVVAIAVSHSAMTAAELAATGTLAVWCAARLWSRADRAGWVCADVAVLLGYLIVAARAYPDPTFIGGSAQVKIAAAVVVSIGMVHSVRRSAAVTALTSVALYLSYRNVPGVSVAEFLTTFAVWNVVIVWGAAVAVRRTVLRSADAVDASLEELSQAKVERAVLAARRRHEREQWAVLHDTAASTLLMVSQGAPIERQRLAEQARRDLAVLAEGVPVFSDTDDEWVDLVVPLRQLASECRTPLSICGLQRVAARRSVAWAVSAAVREALTNVDRHAQAQSVRMEIGDGRVHIVDDGVGFADPSDAVSRHGIRRSIIGRMRAVGGAAEVTAAPAGGTRVTVSWTESAGVTDLGADDRESETVAEIDRLASGLGYAIAGVAIMDTLLQSGRAWTLPMPALPVAAILVGLNVALALIAVLIPGRSRRITGALMVVALSSSPLLEAVLPLGQILGGSNWTIGAVGWTVVALGVREPAVIALSALSAWWALAGLVIAARDGSASTMELFGFHTATILFLQMFIVVFAASVHRVVQVVTDRDQQRRRVVAAAAVDTVLKNECAQRYRDQLSSVLPLLRRFADSASAIDDPQVRATARTEYARLRRLFDRVDSMDHILLADLDSAIDRAEARGVAVTVPPGIEADADLPEPSAAARAEIAALIRMLLEGSRSHVRLVVAAEPHALSVSVLCDSDQSTITRVAKLCDEIQKTENESPGRSTRDTLTSSLIEDAESGVWLRLRCERVHRAAEVRRLNILSRVRGDSRSGVKGAERVSPDGVR</sequence>
<feature type="transmembrane region" description="Helical" evidence="1">
    <location>
        <begin position="70"/>
        <end position="90"/>
    </location>
</feature>
<feature type="transmembrane region" description="Helical" evidence="1">
    <location>
        <begin position="503"/>
        <end position="522"/>
    </location>
</feature>
<dbReference type="RefSeq" id="WP_209892871.1">
    <property type="nucleotide sequence ID" value="NZ_JAGGMR010000001.1"/>
</dbReference>
<feature type="transmembrane region" description="Helical" evidence="1">
    <location>
        <begin position="145"/>
        <end position="166"/>
    </location>
</feature>
<dbReference type="CDD" id="cd16917">
    <property type="entry name" value="HATPase_UhpB-NarQ-NarX-like"/>
    <property type="match status" value="1"/>
</dbReference>
<comment type="caution">
    <text evidence="2">The sequence shown here is derived from an EMBL/GenBank/DDBJ whole genome shotgun (WGS) entry which is preliminary data.</text>
</comment>
<feature type="transmembrane region" description="Helical" evidence="1">
    <location>
        <begin position="12"/>
        <end position="38"/>
    </location>
</feature>
<dbReference type="Proteomes" id="UP001519325">
    <property type="component" value="Unassembled WGS sequence"/>
</dbReference>
<dbReference type="GO" id="GO:0051301">
    <property type="term" value="P:cell division"/>
    <property type="evidence" value="ECO:0007669"/>
    <property type="project" value="UniProtKB-KW"/>
</dbReference>
<feature type="transmembrane region" description="Helical" evidence="1">
    <location>
        <begin position="534"/>
        <end position="555"/>
    </location>
</feature>
<keyword evidence="1" id="KW-0472">Membrane</keyword>
<feature type="transmembrane region" description="Helical" evidence="1">
    <location>
        <begin position="427"/>
        <end position="448"/>
    </location>
</feature>
<name>A0ABS4QI37_9NOCA</name>
<dbReference type="SUPFAM" id="SSF55874">
    <property type="entry name" value="ATPase domain of HSP90 chaperone/DNA topoisomerase II/histidine kinase"/>
    <property type="match status" value="1"/>
</dbReference>
<gene>
    <name evidence="2" type="ORF">BJ987_004257</name>
</gene>
<feature type="transmembrane region" description="Helical" evidence="1">
    <location>
        <begin position="397"/>
        <end position="415"/>
    </location>
</feature>